<evidence type="ECO:0008006" key="3">
    <source>
        <dbReference type="Google" id="ProtNLM"/>
    </source>
</evidence>
<dbReference type="Pfam" id="PF15891">
    <property type="entry name" value="Nuc_deoxyri_tr2"/>
    <property type="match status" value="1"/>
</dbReference>
<dbReference type="Gene3D" id="3.40.50.450">
    <property type="match status" value="1"/>
</dbReference>
<evidence type="ECO:0000313" key="2">
    <source>
        <dbReference type="Proteomes" id="UP000799291"/>
    </source>
</evidence>
<organism evidence="1 2">
    <name type="scientific">Lentithecium fluviatile CBS 122367</name>
    <dbReference type="NCBI Taxonomy" id="1168545"/>
    <lineage>
        <taxon>Eukaryota</taxon>
        <taxon>Fungi</taxon>
        <taxon>Dikarya</taxon>
        <taxon>Ascomycota</taxon>
        <taxon>Pezizomycotina</taxon>
        <taxon>Dothideomycetes</taxon>
        <taxon>Pleosporomycetidae</taxon>
        <taxon>Pleosporales</taxon>
        <taxon>Massarineae</taxon>
        <taxon>Lentitheciaceae</taxon>
        <taxon>Lentithecium</taxon>
    </lineage>
</organism>
<keyword evidence="2" id="KW-1185">Reference proteome</keyword>
<dbReference type="EMBL" id="MU005572">
    <property type="protein sequence ID" value="KAF2689046.1"/>
    <property type="molecule type" value="Genomic_DNA"/>
</dbReference>
<protein>
    <recommendedName>
        <fullName evidence="3">Nucleoside 2-deoxyribosyltransferase domain-containing protein</fullName>
    </recommendedName>
</protein>
<accession>A0A6G1JEZ3</accession>
<reference evidence="1" key="1">
    <citation type="journal article" date="2020" name="Stud. Mycol.">
        <title>101 Dothideomycetes genomes: a test case for predicting lifestyles and emergence of pathogens.</title>
        <authorList>
            <person name="Haridas S."/>
            <person name="Albert R."/>
            <person name="Binder M."/>
            <person name="Bloem J."/>
            <person name="Labutti K."/>
            <person name="Salamov A."/>
            <person name="Andreopoulos B."/>
            <person name="Baker S."/>
            <person name="Barry K."/>
            <person name="Bills G."/>
            <person name="Bluhm B."/>
            <person name="Cannon C."/>
            <person name="Castanera R."/>
            <person name="Culley D."/>
            <person name="Daum C."/>
            <person name="Ezra D."/>
            <person name="Gonzalez J."/>
            <person name="Henrissat B."/>
            <person name="Kuo A."/>
            <person name="Liang C."/>
            <person name="Lipzen A."/>
            <person name="Lutzoni F."/>
            <person name="Magnuson J."/>
            <person name="Mondo S."/>
            <person name="Nolan M."/>
            <person name="Ohm R."/>
            <person name="Pangilinan J."/>
            <person name="Park H.-J."/>
            <person name="Ramirez L."/>
            <person name="Alfaro M."/>
            <person name="Sun H."/>
            <person name="Tritt A."/>
            <person name="Yoshinaga Y."/>
            <person name="Zwiers L.-H."/>
            <person name="Turgeon B."/>
            <person name="Goodwin S."/>
            <person name="Spatafora J."/>
            <person name="Crous P."/>
            <person name="Grigoriev I."/>
        </authorList>
    </citation>
    <scope>NUCLEOTIDE SEQUENCE</scope>
    <source>
        <strain evidence="1">CBS 122367</strain>
    </source>
</reference>
<dbReference type="AlphaFoldDB" id="A0A6G1JEZ3"/>
<evidence type="ECO:0000313" key="1">
    <source>
        <dbReference type="EMBL" id="KAF2689046.1"/>
    </source>
</evidence>
<sequence length="172" mass="19285">MSSETASKCIIHFPPARAKVRPPSVILYGTIESFSTSNWTTHLASTLSDIPITILNPRRDDWDSSWREDVSFAPFKEQVDWEMDHAAIADIIVFYFKPGTQTPITLLELGMYAGLFSKKCIVCCPEGFYKRGNVEIVCGRFGVEFLGSLEEMEKSIKKRLVELLDVGKGSNA</sequence>
<dbReference type="InterPro" id="IPR039470">
    <property type="entry name" value="Nuc_deoxyri_tr2"/>
</dbReference>
<dbReference type="Proteomes" id="UP000799291">
    <property type="component" value="Unassembled WGS sequence"/>
</dbReference>
<name>A0A6G1JEZ3_9PLEO</name>
<dbReference type="OrthoDB" id="2893324at2759"/>
<gene>
    <name evidence="1" type="ORF">K458DRAFT_413363</name>
</gene>
<proteinExistence type="predicted"/>